<dbReference type="InterPro" id="IPR023168">
    <property type="entry name" value="GatB_Yqey_C_2"/>
</dbReference>
<dbReference type="GO" id="GO:0050566">
    <property type="term" value="F:asparaginyl-tRNA synthase (glutamine-hydrolyzing) activity"/>
    <property type="evidence" value="ECO:0007669"/>
    <property type="project" value="RHEA"/>
</dbReference>
<dbReference type="PANTHER" id="PTHR11659:SF0">
    <property type="entry name" value="GLUTAMYL-TRNA(GLN) AMIDOTRANSFERASE SUBUNIT B, MITOCHONDRIAL"/>
    <property type="match status" value="1"/>
</dbReference>
<dbReference type="Gene3D" id="1.10.10.410">
    <property type="match status" value="1"/>
</dbReference>
<evidence type="ECO:0000256" key="7">
    <source>
        <dbReference type="ARBA" id="ARBA00024799"/>
    </source>
</evidence>
<evidence type="ECO:0000256" key="9">
    <source>
        <dbReference type="ARBA" id="ARBA00047913"/>
    </source>
</evidence>
<dbReference type="Pfam" id="PF02934">
    <property type="entry name" value="GatB_N"/>
    <property type="match status" value="1"/>
</dbReference>
<comment type="caution">
    <text evidence="11">The sequence shown here is derived from an EMBL/GenBank/DDBJ whole genome shotgun (WGS) entry which is preliminary data.</text>
</comment>
<dbReference type="Pfam" id="PF02637">
    <property type="entry name" value="GatB_Yqey"/>
    <property type="match status" value="1"/>
</dbReference>
<dbReference type="GO" id="GO:0016740">
    <property type="term" value="F:transferase activity"/>
    <property type="evidence" value="ECO:0007669"/>
    <property type="project" value="UniProtKB-KW"/>
</dbReference>
<proteinExistence type="inferred from homology"/>
<evidence type="ECO:0000256" key="3">
    <source>
        <dbReference type="ARBA" id="ARBA00022598"/>
    </source>
</evidence>
<comment type="similarity">
    <text evidence="1">Belongs to the GatB/GatE family. GatB subfamily.</text>
</comment>
<dbReference type="InterPro" id="IPR017959">
    <property type="entry name" value="Asn/Gln-tRNA_amidoTrfase_suB/E"/>
</dbReference>
<dbReference type="SMART" id="SM00845">
    <property type="entry name" value="GatB_Yqey"/>
    <property type="match status" value="1"/>
</dbReference>
<dbReference type="InterPro" id="IPR018027">
    <property type="entry name" value="Asn/Gln_amidotransferase"/>
</dbReference>
<gene>
    <name evidence="11" type="primary">gatB_23</name>
    <name evidence="11" type="ORF">SDC9_100758</name>
</gene>
<dbReference type="InterPro" id="IPR042114">
    <property type="entry name" value="GatB_C_1"/>
</dbReference>
<dbReference type="EMBL" id="VSSQ01014596">
    <property type="protein sequence ID" value="MPM53986.1"/>
    <property type="molecule type" value="Genomic_DNA"/>
</dbReference>
<dbReference type="SUPFAM" id="SSF55931">
    <property type="entry name" value="Glutamine synthetase/guanido kinase"/>
    <property type="match status" value="1"/>
</dbReference>
<evidence type="ECO:0000256" key="8">
    <source>
        <dbReference type="ARBA" id="ARBA00047380"/>
    </source>
</evidence>
<evidence type="ECO:0000256" key="1">
    <source>
        <dbReference type="ARBA" id="ARBA00005306"/>
    </source>
</evidence>
<dbReference type="GO" id="GO:0006412">
    <property type="term" value="P:translation"/>
    <property type="evidence" value="ECO:0007669"/>
    <property type="project" value="UniProtKB-KW"/>
</dbReference>
<feature type="domain" description="Asn/Gln amidotransferase" evidence="10">
    <location>
        <begin position="177"/>
        <end position="324"/>
    </location>
</feature>
<keyword evidence="3 11" id="KW-0436">Ligase</keyword>
<dbReference type="FunFam" id="1.10.10.410:FF:000001">
    <property type="entry name" value="Aspartyl/glutamyl-tRNA(Asn/Gln) amidotransferase subunit B"/>
    <property type="match status" value="1"/>
</dbReference>
<evidence type="ECO:0000256" key="2">
    <source>
        <dbReference type="ARBA" id="ARBA00011123"/>
    </source>
</evidence>
<evidence type="ECO:0000256" key="4">
    <source>
        <dbReference type="ARBA" id="ARBA00022741"/>
    </source>
</evidence>
<evidence type="ECO:0000259" key="10">
    <source>
        <dbReference type="SMART" id="SM00845"/>
    </source>
</evidence>
<comment type="subunit">
    <text evidence="2">Heterotrimer of A, B and C subunits.</text>
</comment>
<comment type="function">
    <text evidence="7">Allows the formation of correctly charged Asn-tRNA(Asn) or Gln-tRNA(Gln) through the transamidation of misacylated Asp-tRNA(Asn) or Glu-tRNA(Gln) in organisms which lack either or both of asparaginyl-tRNA or glutaminyl-tRNA synthetases. The reaction takes place in the presence of glutamine and ATP through an activated phospho-Asp-tRNA(Asn) or phospho-Glu-tRNA(Gln).</text>
</comment>
<reference evidence="11" key="1">
    <citation type="submission" date="2019-08" db="EMBL/GenBank/DDBJ databases">
        <authorList>
            <person name="Kucharzyk K."/>
            <person name="Murdoch R.W."/>
            <person name="Higgins S."/>
            <person name="Loffler F."/>
        </authorList>
    </citation>
    <scope>NUCLEOTIDE SEQUENCE</scope>
</reference>
<sequence>METVSEPDMRTPDEAYAYLTALKEIMQYGDISDCDMEKGQMRCDVNISLRLSSDAPFGTKIELKNLNSVRAVHRALEYEIWRQGEALDAGIVLRQETRGWNDDTGESYLMRTKEQAHDYRYFPDPDLMPVTFTDAQIAAIRAGLPELPAAIRRRLTADCGLTEYDAEVLTQDRALVRYFDAAAKAVKTPKLLANWMISELLRELAAAGRPVADSPVGPEALAELVNLVESGAISGKIGKDVLAEMFAGGKSAKAIVAERGLVQVSDAGAIAGFVEQALAANPAQIEQYKAGNPKVLQFLVGQVMKLSKGKANPKLVSDMLAAKLQ</sequence>
<dbReference type="GO" id="GO:0070681">
    <property type="term" value="P:glutaminyl-tRNAGln biosynthesis via transamidation"/>
    <property type="evidence" value="ECO:0007669"/>
    <property type="project" value="TreeGrafter"/>
</dbReference>
<comment type="catalytic activity">
    <reaction evidence="9">
        <text>L-glutamyl-tRNA(Gln) + L-glutamine + ATP + H2O = L-glutaminyl-tRNA(Gln) + L-glutamate + ADP + phosphate + H(+)</text>
        <dbReference type="Rhea" id="RHEA:17521"/>
        <dbReference type="Rhea" id="RHEA-COMP:9681"/>
        <dbReference type="Rhea" id="RHEA-COMP:9684"/>
        <dbReference type="ChEBI" id="CHEBI:15377"/>
        <dbReference type="ChEBI" id="CHEBI:15378"/>
        <dbReference type="ChEBI" id="CHEBI:29985"/>
        <dbReference type="ChEBI" id="CHEBI:30616"/>
        <dbReference type="ChEBI" id="CHEBI:43474"/>
        <dbReference type="ChEBI" id="CHEBI:58359"/>
        <dbReference type="ChEBI" id="CHEBI:78520"/>
        <dbReference type="ChEBI" id="CHEBI:78521"/>
        <dbReference type="ChEBI" id="CHEBI:456216"/>
    </reaction>
</comment>
<dbReference type="Gene3D" id="1.10.150.380">
    <property type="entry name" value="GatB domain, N-terminal subdomain"/>
    <property type="match status" value="1"/>
</dbReference>
<dbReference type="NCBIfam" id="TIGR00133">
    <property type="entry name" value="gatB"/>
    <property type="match status" value="1"/>
</dbReference>
<dbReference type="PANTHER" id="PTHR11659">
    <property type="entry name" value="GLUTAMYL-TRNA GLN AMIDOTRANSFERASE SUBUNIT B MITOCHONDRIAL AND PROKARYOTIC PET112-RELATED"/>
    <property type="match status" value="1"/>
</dbReference>
<dbReference type="GO" id="GO:0050567">
    <property type="term" value="F:glutaminyl-tRNA synthase (glutamine-hydrolyzing) activity"/>
    <property type="evidence" value="ECO:0007669"/>
    <property type="project" value="RHEA"/>
</dbReference>
<dbReference type="AlphaFoldDB" id="A0A645AM44"/>
<dbReference type="NCBIfam" id="NF004012">
    <property type="entry name" value="PRK05477.1-2"/>
    <property type="match status" value="1"/>
</dbReference>
<organism evidence="11">
    <name type="scientific">bioreactor metagenome</name>
    <dbReference type="NCBI Taxonomy" id="1076179"/>
    <lineage>
        <taxon>unclassified sequences</taxon>
        <taxon>metagenomes</taxon>
        <taxon>ecological metagenomes</taxon>
    </lineage>
</organism>
<evidence type="ECO:0000256" key="5">
    <source>
        <dbReference type="ARBA" id="ARBA00022840"/>
    </source>
</evidence>
<dbReference type="InterPro" id="IPR003789">
    <property type="entry name" value="Asn/Gln_tRNA_amidoTrase-B-like"/>
</dbReference>
<name>A0A645AM44_9ZZZZ</name>
<dbReference type="InterPro" id="IPR014746">
    <property type="entry name" value="Gln_synth/guanido_kin_cat_dom"/>
</dbReference>
<keyword evidence="6" id="KW-0648">Protein biosynthesis</keyword>
<keyword evidence="11" id="KW-0808">Transferase</keyword>
<comment type="catalytic activity">
    <reaction evidence="8">
        <text>L-aspartyl-tRNA(Asn) + L-glutamine + ATP + H2O = L-asparaginyl-tRNA(Asn) + L-glutamate + ADP + phosphate + 2 H(+)</text>
        <dbReference type="Rhea" id="RHEA:14513"/>
        <dbReference type="Rhea" id="RHEA-COMP:9674"/>
        <dbReference type="Rhea" id="RHEA-COMP:9677"/>
        <dbReference type="ChEBI" id="CHEBI:15377"/>
        <dbReference type="ChEBI" id="CHEBI:15378"/>
        <dbReference type="ChEBI" id="CHEBI:29985"/>
        <dbReference type="ChEBI" id="CHEBI:30616"/>
        <dbReference type="ChEBI" id="CHEBI:43474"/>
        <dbReference type="ChEBI" id="CHEBI:58359"/>
        <dbReference type="ChEBI" id="CHEBI:78515"/>
        <dbReference type="ChEBI" id="CHEBI:78516"/>
        <dbReference type="ChEBI" id="CHEBI:456216"/>
    </reaction>
</comment>
<dbReference type="GO" id="GO:0005524">
    <property type="term" value="F:ATP binding"/>
    <property type="evidence" value="ECO:0007669"/>
    <property type="project" value="UniProtKB-KW"/>
</dbReference>
<dbReference type="InterPro" id="IPR004413">
    <property type="entry name" value="GatB"/>
</dbReference>
<dbReference type="EC" id="6.3.5.-" evidence="11"/>
<keyword evidence="5" id="KW-0067">ATP-binding</keyword>
<protein>
    <submittedName>
        <fullName evidence="11">Aspartyl/glutamyl-tRNA(Asn/Gln) amidotransferase subunit B</fullName>
        <ecNumber evidence="11">6.3.5.-</ecNumber>
    </submittedName>
</protein>
<evidence type="ECO:0000256" key="6">
    <source>
        <dbReference type="ARBA" id="ARBA00022917"/>
    </source>
</evidence>
<keyword evidence="4" id="KW-0547">Nucleotide-binding</keyword>
<accession>A0A645AM44</accession>
<evidence type="ECO:0000313" key="11">
    <source>
        <dbReference type="EMBL" id="MPM53986.1"/>
    </source>
</evidence>
<dbReference type="InterPro" id="IPR006075">
    <property type="entry name" value="Asn/Gln-tRNA_Trfase_suB/E_cat"/>
</dbReference>
<dbReference type="SUPFAM" id="SSF89095">
    <property type="entry name" value="GatB/YqeY motif"/>
    <property type="match status" value="1"/>
</dbReference>